<organism evidence="2 3">
    <name type="scientific">Poecilia mexicana</name>
    <dbReference type="NCBI Taxonomy" id="48701"/>
    <lineage>
        <taxon>Eukaryota</taxon>
        <taxon>Metazoa</taxon>
        <taxon>Chordata</taxon>
        <taxon>Craniata</taxon>
        <taxon>Vertebrata</taxon>
        <taxon>Euteleostomi</taxon>
        <taxon>Actinopterygii</taxon>
        <taxon>Neopterygii</taxon>
        <taxon>Teleostei</taxon>
        <taxon>Neoteleostei</taxon>
        <taxon>Acanthomorphata</taxon>
        <taxon>Ovalentaria</taxon>
        <taxon>Atherinomorphae</taxon>
        <taxon>Cyprinodontiformes</taxon>
        <taxon>Poeciliidae</taxon>
        <taxon>Poeciliinae</taxon>
        <taxon>Poecilia</taxon>
    </lineage>
</organism>
<feature type="region of interest" description="Disordered" evidence="1">
    <location>
        <begin position="145"/>
        <end position="165"/>
    </location>
</feature>
<reference evidence="2" key="1">
    <citation type="submission" date="2025-08" db="UniProtKB">
        <authorList>
            <consortium name="Ensembl"/>
        </authorList>
    </citation>
    <scope>IDENTIFICATION</scope>
</reference>
<dbReference type="Ensembl" id="ENSPMET00000029198.1">
    <property type="protein sequence ID" value="ENSPMEP00000033939.1"/>
    <property type="gene ID" value="ENSPMEG00000022754.1"/>
</dbReference>
<name>A0A3B3Z348_9TELE</name>
<feature type="compositionally biased region" description="Basic and acidic residues" evidence="1">
    <location>
        <begin position="50"/>
        <end position="73"/>
    </location>
</feature>
<reference evidence="2" key="2">
    <citation type="submission" date="2025-09" db="UniProtKB">
        <authorList>
            <consortium name="Ensembl"/>
        </authorList>
    </citation>
    <scope>IDENTIFICATION</scope>
</reference>
<feature type="region of interest" description="Disordered" evidence="1">
    <location>
        <begin position="46"/>
        <end position="73"/>
    </location>
</feature>
<evidence type="ECO:0000313" key="3">
    <source>
        <dbReference type="Proteomes" id="UP000261480"/>
    </source>
</evidence>
<accession>A0A3B3Z348</accession>
<sequence length="450" mass="53515">MLCMLICRSSEKEEQFKVLVKRLDQIKSLFQQQHKEVSLQYVDEVQQQPHSERRASVEDKETEPLLQRSRKEKEREAEGFKLILKEKDEQFKSIRSKLKEQRKETEALQQRLNYEEEQLQNARSALQEKDMKIEDLEERIEDMKNNEQKQHHLRSSMKEKENENEDLKRIIKEKDEQLKLMRIQEKEVVQQKHTLRSLKDKEKETEALKRIINEKDEQLQLIKSTLKEKQKETDVVLQRVHEMEEQLQKSRSALQEKEEQLKSFKDRVAGEVALSIKTGNTMSLNNPVSKNRLKEMYEDLRIDWPKIKSNLKSNNKHPDSVKELILKKFGEAKTEMRNRKMMIDKVFGLNVINTGGIQQKVDQYRQLTVQNLQMTLYSEKQDVGLKKPFLGNEAVNPQDVLEYLGSECFWLGCLMALNNPPLQPDWENHPPSMDRWDFFPRNIRTVSENE</sequence>
<dbReference type="AlphaFoldDB" id="A0A3B3Z348"/>
<dbReference type="Proteomes" id="UP000261480">
    <property type="component" value="Unplaced"/>
</dbReference>
<proteinExistence type="predicted"/>
<evidence type="ECO:0000256" key="1">
    <source>
        <dbReference type="SAM" id="MobiDB-lite"/>
    </source>
</evidence>
<protein>
    <submittedName>
        <fullName evidence="2">Uncharacterized protein</fullName>
    </submittedName>
</protein>
<evidence type="ECO:0000313" key="2">
    <source>
        <dbReference type="Ensembl" id="ENSPMEP00000033939.1"/>
    </source>
</evidence>
<keyword evidence="3" id="KW-1185">Reference proteome</keyword>